<dbReference type="Proteomes" id="UP000481327">
    <property type="component" value="Unassembled WGS sequence"/>
</dbReference>
<dbReference type="Gene3D" id="3.40.50.300">
    <property type="entry name" value="P-loop containing nucleotide triphosphate hydrolases"/>
    <property type="match status" value="1"/>
</dbReference>
<evidence type="ECO:0000313" key="3">
    <source>
        <dbReference type="EMBL" id="MQT15671.1"/>
    </source>
</evidence>
<protein>
    <submittedName>
        <fullName evidence="3">ATP-binding protein</fullName>
    </submittedName>
</protein>
<dbReference type="InterPro" id="IPR027417">
    <property type="entry name" value="P-loop_NTPase"/>
</dbReference>
<evidence type="ECO:0000256" key="1">
    <source>
        <dbReference type="ARBA" id="ARBA00022612"/>
    </source>
</evidence>
<dbReference type="Pfam" id="PF17289">
    <property type="entry name" value="Terminase_6C"/>
    <property type="match status" value="1"/>
</dbReference>
<gene>
    <name evidence="3" type="ORF">F3168_00125</name>
</gene>
<dbReference type="EMBL" id="WIOL01000001">
    <property type="protein sequence ID" value="MQT15671.1"/>
    <property type="molecule type" value="Genomic_DNA"/>
</dbReference>
<dbReference type="InterPro" id="IPR035421">
    <property type="entry name" value="Terminase_6C"/>
</dbReference>
<dbReference type="AlphaFoldDB" id="A0A7C9GPH1"/>
<accession>A0A7C9GPH1</accession>
<dbReference type="Pfam" id="PF03237">
    <property type="entry name" value="Terminase_6N"/>
    <property type="match status" value="1"/>
</dbReference>
<sequence>MADRLKDDPRSLAEIWRGADAAARRRLLRRHDEAALLAALSAAGSLRPAQRPPAGDWSIWAILAGRGFGKTHAGAEWVHALAETRPRRFALVATSLDVARAVMVEGESGLLARVPPGGDVTFTPSLKQLDWANGSQARLFSGGEPDALRGGQFDFAWGDEFAHWPRAEATLTNLRLATRLGAHPRLLLTTTPLPFAWLKDLLGEPGVVVTRGAMRDNAANLSATFIDTLQRRYGGSATGRQELEGEIVDDIAGALWTRALIERQRRSVVPALVRIIIGVDPPAGGANGVCGIVAVGLGADGLGHVLADASVAGVRPEGWARAVVAAAERWGADKVVAEVNNGGDMVTAVLKAIDTALPVQAVRAARGKVARAEPVASLYGEGRVVHVGAFPALEDQLCGLLASGVYAGPGASPDRADALVWALTALMLGDRPARPGVRGL</sequence>
<dbReference type="GO" id="GO:0005524">
    <property type="term" value="F:ATP binding"/>
    <property type="evidence" value="ECO:0007669"/>
    <property type="project" value="UniProtKB-KW"/>
</dbReference>
<reference evidence="3 4" key="1">
    <citation type="submission" date="2019-09" db="EMBL/GenBank/DDBJ databases">
        <title>Polymorphobacter sp. isolated from a lake in China.</title>
        <authorList>
            <person name="Liu Z."/>
        </authorList>
    </citation>
    <scope>NUCLEOTIDE SEQUENCE [LARGE SCALE GENOMIC DNA]</scope>
    <source>
        <strain evidence="3 4">D40P</strain>
    </source>
</reference>
<dbReference type="RefSeq" id="WP_152576151.1">
    <property type="nucleotide sequence ID" value="NZ_JAATJI010000001.1"/>
</dbReference>
<keyword evidence="3" id="KW-0547">Nucleotide-binding</keyword>
<name>A0A7C9GPH1_9SPHN</name>
<organism evidence="3 4">
    <name type="scientific">Sandarakinorhabdus fusca</name>
    <dbReference type="NCBI Taxonomy" id="1439888"/>
    <lineage>
        <taxon>Bacteria</taxon>
        <taxon>Pseudomonadati</taxon>
        <taxon>Pseudomonadota</taxon>
        <taxon>Alphaproteobacteria</taxon>
        <taxon>Sphingomonadales</taxon>
        <taxon>Sphingosinicellaceae</taxon>
        <taxon>Sandarakinorhabdus</taxon>
    </lineage>
</organism>
<evidence type="ECO:0000313" key="4">
    <source>
        <dbReference type="Proteomes" id="UP000481327"/>
    </source>
</evidence>
<keyword evidence="3" id="KW-0067">ATP-binding</keyword>
<keyword evidence="1" id="KW-1188">Viral release from host cell</keyword>
<comment type="caution">
    <text evidence="3">The sequence shown here is derived from an EMBL/GenBank/DDBJ whole genome shotgun (WGS) entry which is preliminary data.</text>
</comment>
<dbReference type="Gene3D" id="3.30.420.240">
    <property type="match status" value="1"/>
</dbReference>
<keyword evidence="4" id="KW-1185">Reference proteome</keyword>
<feature type="domain" description="Terminase large subunit gp17-like C-terminal" evidence="2">
    <location>
        <begin position="277"/>
        <end position="424"/>
    </location>
</feature>
<dbReference type="OrthoDB" id="4519042at2"/>
<evidence type="ECO:0000259" key="2">
    <source>
        <dbReference type="Pfam" id="PF17289"/>
    </source>
</evidence>
<proteinExistence type="predicted"/>